<feature type="transmembrane region" description="Helical" evidence="5">
    <location>
        <begin position="304"/>
        <end position="323"/>
    </location>
</feature>
<dbReference type="Pfam" id="PF03699">
    <property type="entry name" value="UPF0182"/>
    <property type="match status" value="2"/>
</dbReference>
<feature type="transmembrane region" description="Helical" evidence="5">
    <location>
        <begin position="364"/>
        <end position="384"/>
    </location>
</feature>
<dbReference type="GO" id="GO:0016020">
    <property type="term" value="C:membrane"/>
    <property type="evidence" value="ECO:0007669"/>
    <property type="project" value="InterPro"/>
</dbReference>
<keyword evidence="4 5" id="KW-0472">Membrane</keyword>
<dbReference type="EMBL" id="UINC01023027">
    <property type="protein sequence ID" value="SVA93874.1"/>
    <property type="molecule type" value="Genomic_DNA"/>
</dbReference>
<protein>
    <submittedName>
        <fullName evidence="6">Uncharacterized protein</fullName>
    </submittedName>
</protein>
<dbReference type="InterPro" id="IPR005372">
    <property type="entry name" value="UPF0182"/>
</dbReference>
<accession>A0A381ZXP6</accession>
<dbReference type="AlphaFoldDB" id="A0A381ZXP6"/>
<dbReference type="GO" id="GO:0005576">
    <property type="term" value="C:extracellular region"/>
    <property type="evidence" value="ECO:0007669"/>
    <property type="project" value="TreeGrafter"/>
</dbReference>
<keyword evidence="3 5" id="KW-1133">Transmembrane helix</keyword>
<reference evidence="6" key="1">
    <citation type="submission" date="2018-05" db="EMBL/GenBank/DDBJ databases">
        <authorList>
            <person name="Lanie J.A."/>
            <person name="Ng W.-L."/>
            <person name="Kazmierczak K.M."/>
            <person name="Andrzejewski T.M."/>
            <person name="Davidsen T.M."/>
            <person name="Wayne K.J."/>
            <person name="Tettelin H."/>
            <person name="Glass J.I."/>
            <person name="Rusch D."/>
            <person name="Podicherti R."/>
            <person name="Tsui H.-C.T."/>
            <person name="Winkler M.E."/>
        </authorList>
    </citation>
    <scope>NUCLEOTIDE SEQUENCE</scope>
</reference>
<feature type="non-terminal residue" evidence="6">
    <location>
        <position position="646"/>
    </location>
</feature>
<feature type="transmembrane region" description="Helical" evidence="5">
    <location>
        <begin position="6"/>
        <end position="29"/>
    </location>
</feature>
<keyword evidence="1" id="KW-1003">Cell membrane</keyword>
<feature type="transmembrane region" description="Helical" evidence="5">
    <location>
        <begin position="271"/>
        <end position="292"/>
    </location>
</feature>
<evidence type="ECO:0000256" key="2">
    <source>
        <dbReference type="ARBA" id="ARBA00022692"/>
    </source>
</evidence>
<sequence>MTKADLAIVQILFAAILTVISITIAVLMLQHAKRIRSLKVRVQAHLLWCGVFSISAYLFLPAVAYLYTEHLWFEHVGYANIFWGLLKGRWKLLIKFAAIALVFIGINSFVGHRVCPIPSEFSRWTRSRTKHFYVFQAFFIFLISIVLAVPMMFFWDDFVRYENGPEWTGTPETVFQKLLFVANEELATDLDTSGVTESLRREFEKNGVVLSQNVDLRAFGLNRKSVKWVINDGGNKKTYSIVKEDDKLSFYVPKDLSFFLFKFPVYQWVSLWLKVLMWFNLLVTGFLYNFYYRRDPQTMARVEHYLVVHGAILWLMLLAVSLWRSQISIWGILYRSRVPLGIGHQIRRIVDGLGYIDNKLIDAYHIYMVCIVVAGIVILINLFWRKRVVWYLLIIVWGLSYLLLVQIYPLFVHLVQVRPNPLTAEKPFLTDHIRSTRSAFALDRIEERDQIRGAATLESINRNTEVKENIQLWDRRVLYEVLMDSQFITRFYQFHPYTDVDRYRVDGKYWQVLIAAREVNPLGLTDAQDWVSQKLRYTHGYSVCIAPVNEFSEGNNGPNFWIEESNYTNSYKSLHINRPQVYYGELTKDYAIVNTRQEEIDHTVQREQYQGFGGVEIGAWFRRLCFAIRFDFGRVLLSSDLKPKSR</sequence>
<feature type="transmembrane region" description="Helical" evidence="5">
    <location>
        <begin position="45"/>
        <end position="67"/>
    </location>
</feature>
<dbReference type="PANTHER" id="PTHR39344:SF1">
    <property type="entry name" value="UPF0182 PROTEIN SLL1060"/>
    <property type="match status" value="1"/>
</dbReference>
<evidence type="ECO:0000256" key="5">
    <source>
        <dbReference type="SAM" id="Phobius"/>
    </source>
</evidence>
<feature type="transmembrane region" description="Helical" evidence="5">
    <location>
        <begin position="132"/>
        <end position="155"/>
    </location>
</feature>
<evidence type="ECO:0000256" key="3">
    <source>
        <dbReference type="ARBA" id="ARBA00022989"/>
    </source>
</evidence>
<name>A0A381ZXP6_9ZZZZ</name>
<evidence type="ECO:0000256" key="1">
    <source>
        <dbReference type="ARBA" id="ARBA00022475"/>
    </source>
</evidence>
<keyword evidence="2 5" id="KW-0812">Transmembrane</keyword>
<feature type="transmembrane region" description="Helical" evidence="5">
    <location>
        <begin position="92"/>
        <end position="111"/>
    </location>
</feature>
<evidence type="ECO:0000313" key="6">
    <source>
        <dbReference type="EMBL" id="SVA93874.1"/>
    </source>
</evidence>
<evidence type="ECO:0000256" key="4">
    <source>
        <dbReference type="ARBA" id="ARBA00023136"/>
    </source>
</evidence>
<organism evidence="6">
    <name type="scientific">marine metagenome</name>
    <dbReference type="NCBI Taxonomy" id="408172"/>
    <lineage>
        <taxon>unclassified sequences</taxon>
        <taxon>metagenomes</taxon>
        <taxon>ecological metagenomes</taxon>
    </lineage>
</organism>
<feature type="transmembrane region" description="Helical" evidence="5">
    <location>
        <begin position="391"/>
        <end position="411"/>
    </location>
</feature>
<proteinExistence type="predicted"/>
<gene>
    <name evidence="6" type="ORF">METZ01_LOCUS146728</name>
</gene>
<dbReference type="PANTHER" id="PTHR39344">
    <property type="entry name" value="UPF0182 PROTEIN SLL1060"/>
    <property type="match status" value="1"/>
</dbReference>